<dbReference type="InterPro" id="IPR013087">
    <property type="entry name" value="Znf_C2H2_type"/>
</dbReference>
<evidence type="ECO:0000313" key="2">
    <source>
        <dbReference type="EMBL" id="OAE33672.1"/>
    </source>
</evidence>
<dbReference type="Proteomes" id="UP000077202">
    <property type="component" value="Unassembled WGS sequence"/>
</dbReference>
<gene>
    <name evidence="2" type="ORF">AXG93_4689s1590</name>
</gene>
<sequence>MEEEEKKEENEGADLPLRNFPHWSAARRKFAPDCCFFSAGNLERELQAKQVSLSITDEEIAAISRLEEEETLQVRCPISGCGATLSSLSDFESHYSSAHRATCSVCFNVYPTTRLLNIHISECHDSFFKAKVARNYPMVSQAITLFLYFMWRIVLTNHQQTNLVEIGLSIQDSK</sequence>
<dbReference type="PANTHER" id="PTHR21354">
    <property type="entry name" value="ZINC FINGER PROTEIN 511"/>
    <property type="match status" value="1"/>
</dbReference>
<dbReference type="InterPro" id="IPR039258">
    <property type="entry name" value="ZNF511"/>
</dbReference>
<protein>
    <recommendedName>
        <fullName evidence="1">C2H2-type domain-containing protein</fullName>
    </recommendedName>
</protein>
<comment type="caution">
    <text evidence="2">The sequence shown here is derived from an EMBL/GenBank/DDBJ whole genome shotgun (WGS) entry which is preliminary data.</text>
</comment>
<dbReference type="PANTHER" id="PTHR21354:SF0">
    <property type="entry name" value="ZINC FINGER PROTEIN 511"/>
    <property type="match status" value="1"/>
</dbReference>
<evidence type="ECO:0000259" key="1">
    <source>
        <dbReference type="PROSITE" id="PS00028"/>
    </source>
</evidence>
<dbReference type="EMBL" id="LVLJ01000592">
    <property type="protein sequence ID" value="OAE33672.1"/>
    <property type="molecule type" value="Genomic_DNA"/>
</dbReference>
<organism evidence="2 3">
    <name type="scientific">Marchantia polymorpha subsp. ruderalis</name>
    <dbReference type="NCBI Taxonomy" id="1480154"/>
    <lineage>
        <taxon>Eukaryota</taxon>
        <taxon>Viridiplantae</taxon>
        <taxon>Streptophyta</taxon>
        <taxon>Embryophyta</taxon>
        <taxon>Marchantiophyta</taxon>
        <taxon>Marchantiopsida</taxon>
        <taxon>Marchantiidae</taxon>
        <taxon>Marchantiales</taxon>
        <taxon>Marchantiaceae</taxon>
        <taxon>Marchantia</taxon>
    </lineage>
</organism>
<dbReference type="SMART" id="SM00355">
    <property type="entry name" value="ZnF_C2H2"/>
    <property type="match status" value="2"/>
</dbReference>
<evidence type="ECO:0000313" key="3">
    <source>
        <dbReference type="Proteomes" id="UP000077202"/>
    </source>
</evidence>
<name>A0A176WN03_MARPO</name>
<keyword evidence="3" id="KW-1185">Reference proteome</keyword>
<proteinExistence type="predicted"/>
<reference evidence="2" key="1">
    <citation type="submission" date="2016-03" db="EMBL/GenBank/DDBJ databases">
        <title>Mechanisms controlling the formation of the plant cell surface in tip-growing cells are functionally conserved among land plants.</title>
        <authorList>
            <person name="Honkanen S."/>
            <person name="Jones V.A."/>
            <person name="Morieri G."/>
            <person name="Champion C."/>
            <person name="Hetherington A.J."/>
            <person name="Kelly S."/>
            <person name="Saint-Marcoux D."/>
            <person name="Proust H."/>
            <person name="Prescott H."/>
            <person name="Dolan L."/>
        </authorList>
    </citation>
    <scope>NUCLEOTIDE SEQUENCE [LARGE SCALE GENOMIC DNA]</scope>
    <source>
        <tissue evidence="2">Whole gametophyte</tissue>
    </source>
</reference>
<feature type="domain" description="C2H2-type" evidence="1">
    <location>
        <begin position="76"/>
        <end position="99"/>
    </location>
</feature>
<dbReference type="AlphaFoldDB" id="A0A176WN03"/>
<dbReference type="PROSITE" id="PS00028">
    <property type="entry name" value="ZINC_FINGER_C2H2_1"/>
    <property type="match status" value="1"/>
</dbReference>
<accession>A0A176WN03</accession>